<protein>
    <submittedName>
        <fullName evidence="1">Trimethylamine-N-oxide reductase</fullName>
        <ecNumber evidence="1">1.7.2.3</ecNumber>
    </submittedName>
</protein>
<reference evidence="1 2" key="1">
    <citation type="submission" date="2018-06" db="EMBL/GenBank/DDBJ databases">
        <authorList>
            <consortium name="Pathogen Informatics"/>
            <person name="Doyle S."/>
        </authorList>
    </citation>
    <scope>NUCLEOTIDE SEQUENCE [LARGE SCALE GENOMIC DNA]</scope>
    <source>
        <strain evidence="1 2">NCTC7295</strain>
    </source>
</reference>
<keyword evidence="1" id="KW-0560">Oxidoreductase</keyword>
<dbReference type="Proteomes" id="UP000254124">
    <property type="component" value="Unassembled WGS sequence"/>
</dbReference>
<dbReference type="EMBL" id="UGWZ01000001">
    <property type="protein sequence ID" value="SUG12487.1"/>
    <property type="molecule type" value="Genomic_DNA"/>
</dbReference>
<dbReference type="AlphaFoldDB" id="A0A379RV48"/>
<dbReference type="Gene3D" id="2.40.40.20">
    <property type="match status" value="1"/>
</dbReference>
<dbReference type="EC" id="1.7.2.3" evidence="1"/>
<proteinExistence type="predicted"/>
<name>A0A379RV48_SALER</name>
<sequence>MKAPGTILIKAATSTRLCKYGNPNVLTLDIGTSQLAQATSAHTTLVEIEKYTGHLDNVTAFNGPVEMVAQCEYVPASQGNQHD</sequence>
<dbReference type="SUPFAM" id="SSF50692">
    <property type="entry name" value="ADC-like"/>
    <property type="match status" value="1"/>
</dbReference>
<accession>A0A379RV48</accession>
<organism evidence="1 2">
    <name type="scientific">Salmonella enterica subsp. arizonae</name>
    <dbReference type="NCBI Taxonomy" id="59203"/>
    <lineage>
        <taxon>Bacteria</taxon>
        <taxon>Pseudomonadati</taxon>
        <taxon>Pseudomonadota</taxon>
        <taxon>Gammaproteobacteria</taxon>
        <taxon>Enterobacterales</taxon>
        <taxon>Enterobacteriaceae</taxon>
        <taxon>Salmonella</taxon>
    </lineage>
</organism>
<evidence type="ECO:0000313" key="2">
    <source>
        <dbReference type="Proteomes" id="UP000254124"/>
    </source>
</evidence>
<gene>
    <name evidence="1" type="primary">torA_3</name>
    <name evidence="1" type="ORF">NCTC7295_00018</name>
</gene>
<dbReference type="InterPro" id="IPR009010">
    <property type="entry name" value="Asp_de-COase-like_dom_sf"/>
</dbReference>
<dbReference type="GO" id="GO:0050626">
    <property type="term" value="F:trimethylamine-N-oxide reductase (cytochrome c) activity"/>
    <property type="evidence" value="ECO:0007669"/>
    <property type="project" value="UniProtKB-EC"/>
</dbReference>
<evidence type="ECO:0000313" key="1">
    <source>
        <dbReference type="EMBL" id="SUG12487.1"/>
    </source>
</evidence>